<evidence type="ECO:0000256" key="3">
    <source>
        <dbReference type="ARBA" id="ARBA00022603"/>
    </source>
</evidence>
<keyword evidence="11" id="KW-1185">Reference proteome</keyword>
<dbReference type="InterPro" id="IPR035996">
    <property type="entry name" value="4pyrrol_Methylase_sf"/>
</dbReference>
<dbReference type="Proteomes" id="UP000225972">
    <property type="component" value="Unassembled WGS sequence"/>
</dbReference>
<evidence type="ECO:0000256" key="6">
    <source>
        <dbReference type="HAMAP-Rule" id="MF_01877"/>
    </source>
</evidence>
<comment type="similarity">
    <text evidence="6">Belongs to the methyltransferase superfamily. RsmI family.</text>
</comment>
<dbReference type="AlphaFoldDB" id="A0A238JHU2"/>
<dbReference type="InterPro" id="IPR008189">
    <property type="entry name" value="rRNA_ssu_MeTfrase_I"/>
</dbReference>
<keyword evidence="4 6" id="KW-0808">Transferase</keyword>
<evidence type="ECO:0000256" key="1">
    <source>
        <dbReference type="ARBA" id="ARBA00022490"/>
    </source>
</evidence>
<evidence type="ECO:0000313" key="10">
    <source>
        <dbReference type="EMBL" id="SMX29963.1"/>
    </source>
</evidence>
<keyword evidence="3 6" id="KW-0489">Methyltransferase</keyword>
<protein>
    <recommendedName>
        <fullName evidence="6">Ribosomal RNA small subunit methyltransferase I</fullName>
        <ecNumber evidence="6">2.1.1.198</ecNumber>
    </recommendedName>
    <alternativeName>
        <fullName evidence="6">16S rRNA 2'-O-ribose C1402 methyltransferase</fullName>
    </alternativeName>
    <alternativeName>
        <fullName evidence="6">rRNA (cytidine-2'-O-)-methyltransferase RsmI</fullName>
    </alternativeName>
</protein>
<evidence type="ECO:0000313" key="11">
    <source>
        <dbReference type="Proteomes" id="UP000225972"/>
    </source>
</evidence>
<evidence type="ECO:0000256" key="4">
    <source>
        <dbReference type="ARBA" id="ARBA00022679"/>
    </source>
</evidence>
<comment type="catalytic activity">
    <reaction evidence="6">
        <text>cytidine(1402) in 16S rRNA + S-adenosyl-L-methionine = 2'-O-methylcytidine(1402) in 16S rRNA + S-adenosyl-L-homocysteine + H(+)</text>
        <dbReference type="Rhea" id="RHEA:42924"/>
        <dbReference type="Rhea" id="RHEA-COMP:10285"/>
        <dbReference type="Rhea" id="RHEA-COMP:10286"/>
        <dbReference type="ChEBI" id="CHEBI:15378"/>
        <dbReference type="ChEBI" id="CHEBI:57856"/>
        <dbReference type="ChEBI" id="CHEBI:59789"/>
        <dbReference type="ChEBI" id="CHEBI:74495"/>
        <dbReference type="ChEBI" id="CHEBI:82748"/>
        <dbReference type="EC" id="2.1.1.198"/>
    </reaction>
</comment>
<dbReference type="EC" id="2.1.1.198" evidence="6"/>
<dbReference type="PANTHER" id="PTHR46111">
    <property type="entry name" value="RIBOSOMAL RNA SMALL SUBUNIT METHYLTRANSFERASE I"/>
    <property type="match status" value="1"/>
</dbReference>
<dbReference type="SUPFAM" id="SSF53790">
    <property type="entry name" value="Tetrapyrrole methylase"/>
    <property type="match status" value="1"/>
</dbReference>
<dbReference type="HAMAP" id="MF_01877">
    <property type="entry name" value="16SrRNA_methyltr_I"/>
    <property type="match status" value="1"/>
</dbReference>
<dbReference type="EMBL" id="FXXP01000003">
    <property type="protein sequence ID" value="SMX29963.1"/>
    <property type="molecule type" value="Genomic_DNA"/>
</dbReference>
<dbReference type="PIRSF" id="PIRSF005917">
    <property type="entry name" value="MTase_YraL"/>
    <property type="match status" value="1"/>
</dbReference>
<evidence type="ECO:0000256" key="2">
    <source>
        <dbReference type="ARBA" id="ARBA00022552"/>
    </source>
</evidence>
<dbReference type="Pfam" id="PF23016">
    <property type="entry name" value="RsmI_C"/>
    <property type="match status" value="1"/>
</dbReference>
<evidence type="ECO:0000256" key="5">
    <source>
        <dbReference type="ARBA" id="ARBA00022691"/>
    </source>
</evidence>
<comment type="function">
    <text evidence="6">Catalyzes the 2'-O-methylation of the ribose of cytidine 1402 (C1402) in 16S rRNA.</text>
</comment>
<reference evidence="11" key="1">
    <citation type="submission" date="2017-05" db="EMBL/GenBank/DDBJ databases">
        <authorList>
            <person name="Rodrigo-Torres L."/>
            <person name="Arahal R. D."/>
            <person name="Lucena T."/>
        </authorList>
    </citation>
    <scope>NUCLEOTIDE SEQUENCE [LARGE SCALE GENOMIC DNA]</scope>
    <source>
        <strain evidence="11">CECT 8649</strain>
    </source>
</reference>
<keyword evidence="2 6" id="KW-0698">rRNA processing</keyword>
<dbReference type="CDD" id="cd11648">
    <property type="entry name" value="RsmI"/>
    <property type="match status" value="1"/>
</dbReference>
<name>A0A238JHU2_9RHOB</name>
<dbReference type="Gene3D" id="3.40.1010.10">
    <property type="entry name" value="Cobalt-precorrin-4 Transmethylase, Domain 1"/>
    <property type="match status" value="1"/>
</dbReference>
<sequence length="303" mass="32356">MNRDKAGDRVEIDGENTRFGPQKPTPGLYLVATPIGNARDITLRTLDLLATADVLAAEDTRSLRRLMEIHGIAVNGRPMIAYHDHNGNKARPRLLADLAAGRSVVYASEAGTPMISDPGFDLARAAREEGALVTSAPGASAVVTALTIAGLPTDRFLFAGFLPNASGARKKVLSELAETQATLAFYESPKRLGAALKDAASTLGADRPATVCRELTKKFEEARQGTLGELAEHYATHPAKGEIVLLIGKAEKGNVSENLIQAEVEKALETMSVRDAADTVSTMLGVKRRPVYQMAMHLAKTDD</sequence>
<comment type="subcellular location">
    <subcellularLocation>
        <location evidence="6">Cytoplasm</location>
    </subcellularLocation>
</comment>
<feature type="domain" description="Tetrapyrrole methylase" evidence="8">
    <location>
        <begin position="28"/>
        <end position="231"/>
    </location>
</feature>
<evidence type="ECO:0000259" key="8">
    <source>
        <dbReference type="Pfam" id="PF00590"/>
    </source>
</evidence>
<proteinExistence type="inferred from homology"/>
<dbReference type="InterPro" id="IPR000878">
    <property type="entry name" value="4pyrrol_Mease"/>
</dbReference>
<dbReference type="Pfam" id="PF00590">
    <property type="entry name" value="TP_methylase"/>
    <property type="match status" value="1"/>
</dbReference>
<dbReference type="Gene3D" id="3.30.950.10">
    <property type="entry name" value="Methyltransferase, Cobalt-precorrin-4 Transmethylase, Domain 2"/>
    <property type="match status" value="1"/>
</dbReference>
<dbReference type="InterPro" id="IPR014776">
    <property type="entry name" value="4pyrrole_Mease_sub2"/>
</dbReference>
<dbReference type="PANTHER" id="PTHR46111:SF1">
    <property type="entry name" value="RIBOSOMAL RNA SMALL SUBUNIT METHYLTRANSFERASE I"/>
    <property type="match status" value="1"/>
</dbReference>
<accession>A0A238JHU2</accession>
<dbReference type="OrthoDB" id="9809084at2"/>
<keyword evidence="1 6" id="KW-0963">Cytoplasm</keyword>
<dbReference type="InterPro" id="IPR053910">
    <property type="entry name" value="RsmI_HTH"/>
</dbReference>
<dbReference type="GO" id="GO:0005737">
    <property type="term" value="C:cytoplasm"/>
    <property type="evidence" value="ECO:0007669"/>
    <property type="project" value="UniProtKB-SubCell"/>
</dbReference>
<evidence type="ECO:0000259" key="9">
    <source>
        <dbReference type="Pfam" id="PF23016"/>
    </source>
</evidence>
<keyword evidence="5 6" id="KW-0949">S-adenosyl-L-methionine</keyword>
<evidence type="ECO:0000256" key="7">
    <source>
        <dbReference type="SAM" id="MobiDB-lite"/>
    </source>
</evidence>
<dbReference type="FunFam" id="3.30.950.10:FF:000002">
    <property type="entry name" value="Ribosomal RNA small subunit methyltransferase I"/>
    <property type="match status" value="1"/>
</dbReference>
<feature type="compositionally biased region" description="Basic and acidic residues" evidence="7">
    <location>
        <begin position="1"/>
        <end position="16"/>
    </location>
</feature>
<dbReference type="RefSeq" id="WP_099248646.1">
    <property type="nucleotide sequence ID" value="NZ_FXXP01000003.1"/>
</dbReference>
<feature type="region of interest" description="Disordered" evidence="7">
    <location>
        <begin position="1"/>
        <end position="25"/>
    </location>
</feature>
<organism evidence="10 11">
    <name type="scientific">Pelagimonas phthalicica</name>
    <dbReference type="NCBI Taxonomy" id="1037362"/>
    <lineage>
        <taxon>Bacteria</taxon>
        <taxon>Pseudomonadati</taxon>
        <taxon>Pseudomonadota</taxon>
        <taxon>Alphaproteobacteria</taxon>
        <taxon>Rhodobacterales</taxon>
        <taxon>Roseobacteraceae</taxon>
        <taxon>Pelagimonas</taxon>
    </lineage>
</organism>
<dbReference type="InterPro" id="IPR014777">
    <property type="entry name" value="4pyrrole_Mease_sub1"/>
</dbReference>
<dbReference type="GO" id="GO:0070677">
    <property type="term" value="F:rRNA (cytosine-2'-O-)-methyltransferase activity"/>
    <property type="evidence" value="ECO:0007669"/>
    <property type="project" value="UniProtKB-UniRule"/>
</dbReference>
<feature type="domain" description="RsmI HTH" evidence="9">
    <location>
        <begin position="265"/>
        <end position="298"/>
    </location>
</feature>
<gene>
    <name evidence="6 10" type="primary">rsmI</name>
    <name evidence="10" type="ORF">TRP8649_04103</name>
</gene>
<dbReference type="NCBIfam" id="TIGR00096">
    <property type="entry name" value="16S rRNA (cytidine(1402)-2'-O)-methyltransferase"/>
    <property type="match status" value="1"/>
</dbReference>